<reference evidence="1 2" key="1">
    <citation type="submission" date="2017-04" db="EMBL/GenBank/DDBJ databases">
        <title>Novel microbial lineages endemic to geothermal iron-oxide mats fill important gaps in the evolutionary history of Archaea.</title>
        <authorList>
            <person name="Jay Z.J."/>
            <person name="Beam J.P."/>
            <person name="Dlakic M."/>
            <person name="Rusch D.B."/>
            <person name="Kozubal M.A."/>
            <person name="Inskeep W.P."/>
        </authorList>
    </citation>
    <scope>NUCLEOTIDE SEQUENCE [LARGE SCALE GENOMIC DNA]</scope>
    <source>
        <strain evidence="1">BE_D</strain>
    </source>
</reference>
<evidence type="ECO:0000313" key="1">
    <source>
        <dbReference type="EMBL" id="PSO06529.1"/>
    </source>
</evidence>
<dbReference type="AlphaFoldDB" id="A0A2R6C6J8"/>
<proteinExistence type="predicted"/>
<organism evidence="1 2">
    <name type="scientific">Candidatus Marsarchaeota G2 archaeon BE_D</name>
    <dbReference type="NCBI Taxonomy" id="1978158"/>
    <lineage>
        <taxon>Archaea</taxon>
        <taxon>Candidatus Marsarchaeota</taxon>
        <taxon>Candidatus Marsarchaeota group 2</taxon>
    </lineage>
</organism>
<accession>A0A2R6C6J8</accession>
<name>A0A2R6C6J8_9ARCH</name>
<protein>
    <submittedName>
        <fullName evidence="1">Uncharacterized protein</fullName>
    </submittedName>
</protein>
<sequence length="62" mass="6962">MSSIDSRIGDLRPWVDSQVSDLKSSMSAQIAGVRADTSYLKRTLDELRHNVISTLVDKLKKE</sequence>
<dbReference type="EMBL" id="NEXF01000467">
    <property type="protein sequence ID" value="PSO06529.1"/>
    <property type="molecule type" value="Genomic_DNA"/>
</dbReference>
<comment type="caution">
    <text evidence="1">The sequence shown here is derived from an EMBL/GenBank/DDBJ whole genome shotgun (WGS) entry which is preliminary data.</text>
</comment>
<dbReference type="Proteomes" id="UP000242015">
    <property type="component" value="Unassembled WGS sequence"/>
</dbReference>
<evidence type="ECO:0000313" key="2">
    <source>
        <dbReference type="Proteomes" id="UP000242015"/>
    </source>
</evidence>
<gene>
    <name evidence="1" type="ORF">B9Q04_15580</name>
</gene>